<evidence type="ECO:0000313" key="4">
    <source>
        <dbReference type="Proteomes" id="UP000605201"/>
    </source>
</evidence>
<evidence type="ECO:0000313" key="3">
    <source>
        <dbReference type="EMBL" id="MBC8431202.1"/>
    </source>
</evidence>
<dbReference type="InterPro" id="IPR002765">
    <property type="entry name" value="UPF0145_YbjQ-like"/>
</dbReference>
<sequence>MDSSPASPDQKKNTRTAEGALILTNIESIPGKKIVEHFGLVSGSTIRAKHIGRDFMASLKNIVGGELKGYTELLNDSRRQAVDRMIDQARQLGANAIVNIRFSTSSVAQGAAELYAYGTAVRFE</sequence>
<gene>
    <name evidence="3" type="ORF">H8D96_04710</name>
</gene>
<comment type="caution">
    <text evidence="3">The sequence shown here is derived from an EMBL/GenBank/DDBJ whole genome shotgun (WGS) entry which is preliminary data.</text>
</comment>
<dbReference type="HAMAP" id="MF_00338">
    <property type="entry name" value="UPF0145"/>
    <property type="match status" value="1"/>
</dbReference>
<proteinExistence type="inferred from homology"/>
<dbReference type="Gene3D" id="3.30.110.70">
    <property type="entry name" value="Hypothetical protein apc22750. Chain B"/>
    <property type="match status" value="1"/>
</dbReference>
<evidence type="ECO:0000256" key="2">
    <source>
        <dbReference type="HAMAP-Rule" id="MF_00338"/>
    </source>
</evidence>
<accession>A0A8J6P0X0</accession>
<dbReference type="Proteomes" id="UP000605201">
    <property type="component" value="Unassembled WGS sequence"/>
</dbReference>
<protein>
    <recommendedName>
        <fullName evidence="2">UPF0145 protein H8D96_04710</fullName>
    </recommendedName>
</protein>
<name>A0A8J6P0X0_9BACT</name>
<dbReference type="Pfam" id="PF01906">
    <property type="entry name" value="YbjQ_1"/>
    <property type="match status" value="1"/>
</dbReference>
<evidence type="ECO:0000256" key="1">
    <source>
        <dbReference type="ARBA" id="ARBA00010751"/>
    </source>
</evidence>
<dbReference type="InterPro" id="IPR035439">
    <property type="entry name" value="UPF0145_dom_sf"/>
</dbReference>
<dbReference type="EMBL" id="JACNIG010000122">
    <property type="protein sequence ID" value="MBC8431202.1"/>
    <property type="molecule type" value="Genomic_DNA"/>
</dbReference>
<dbReference type="PANTHER" id="PTHR34068">
    <property type="entry name" value="UPF0145 PROTEIN YBJQ"/>
    <property type="match status" value="1"/>
</dbReference>
<reference evidence="3 4" key="1">
    <citation type="submission" date="2020-08" db="EMBL/GenBank/DDBJ databases">
        <title>Bridging the membrane lipid divide: bacteria of the FCB group superphylum have the potential to synthesize archaeal ether lipids.</title>
        <authorList>
            <person name="Villanueva L."/>
            <person name="Von Meijenfeldt F.A.B."/>
            <person name="Westbye A.B."/>
            <person name="Yadav S."/>
            <person name="Hopmans E.C."/>
            <person name="Dutilh B.E."/>
            <person name="Sinninghe Damste J.S."/>
        </authorList>
    </citation>
    <scope>NUCLEOTIDE SEQUENCE [LARGE SCALE GENOMIC DNA]</scope>
    <source>
        <strain evidence="3">NIOZ-UU17</strain>
    </source>
</reference>
<dbReference type="SUPFAM" id="SSF117782">
    <property type="entry name" value="YbjQ-like"/>
    <property type="match status" value="1"/>
</dbReference>
<dbReference type="PANTHER" id="PTHR34068:SF2">
    <property type="entry name" value="UPF0145 PROTEIN SCO3412"/>
    <property type="match status" value="1"/>
</dbReference>
<organism evidence="3 4">
    <name type="scientific">Candidatus Desulfatibia vada</name>
    <dbReference type="NCBI Taxonomy" id="2841696"/>
    <lineage>
        <taxon>Bacteria</taxon>
        <taxon>Pseudomonadati</taxon>
        <taxon>Thermodesulfobacteriota</taxon>
        <taxon>Desulfobacteria</taxon>
        <taxon>Desulfobacterales</taxon>
        <taxon>Desulfobacterales incertae sedis</taxon>
        <taxon>Candidatus Desulfatibia</taxon>
    </lineage>
</organism>
<dbReference type="AlphaFoldDB" id="A0A8J6P0X0"/>
<comment type="similarity">
    <text evidence="1 2">Belongs to the UPF0145 family.</text>
</comment>